<organism evidence="1">
    <name type="scientific">marine sediment metagenome</name>
    <dbReference type="NCBI Taxonomy" id="412755"/>
    <lineage>
        <taxon>unclassified sequences</taxon>
        <taxon>metagenomes</taxon>
        <taxon>ecological metagenomes</taxon>
    </lineage>
</organism>
<evidence type="ECO:0000313" key="1">
    <source>
        <dbReference type="EMBL" id="KKL53356.1"/>
    </source>
</evidence>
<sequence>VEEIEEDRLYSGLLQVFSCEDKKYLLGVEMKNRSRIHLAGNGAACLQTLINFDNWEYIAESFTIYKKVDKQHCRASRMVSHLRGEYDIL</sequence>
<accession>A0A0F9DHQ9</accession>
<reference evidence="1" key="1">
    <citation type="journal article" date="2015" name="Nature">
        <title>Complex archaea that bridge the gap between prokaryotes and eukaryotes.</title>
        <authorList>
            <person name="Spang A."/>
            <person name="Saw J.H."/>
            <person name="Jorgensen S.L."/>
            <person name="Zaremba-Niedzwiedzka K."/>
            <person name="Martijn J."/>
            <person name="Lind A.E."/>
            <person name="van Eijk R."/>
            <person name="Schleper C."/>
            <person name="Guy L."/>
            <person name="Ettema T.J."/>
        </authorList>
    </citation>
    <scope>NUCLEOTIDE SEQUENCE</scope>
</reference>
<dbReference type="EMBL" id="LAZR01031574">
    <property type="protein sequence ID" value="KKL53356.1"/>
    <property type="molecule type" value="Genomic_DNA"/>
</dbReference>
<protein>
    <submittedName>
        <fullName evidence="1">Uncharacterized protein</fullName>
    </submittedName>
</protein>
<comment type="caution">
    <text evidence="1">The sequence shown here is derived from an EMBL/GenBank/DDBJ whole genome shotgun (WGS) entry which is preliminary data.</text>
</comment>
<proteinExistence type="predicted"/>
<feature type="non-terminal residue" evidence="1">
    <location>
        <position position="1"/>
    </location>
</feature>
<name>A0A0F9DHQ9_9ZZZZ</name>
<gene>
    <name evidence="1" type="ORF">LCGC14_2276250</name>
</gene>
<dbReference type="AlphaFoldDB" id="A0A0F9DHQ9"/>